<name>A0A6I3T1W5_9BURK</name>
<evidence type="ECO:0000259" key="2">
    <source>
        <dbReference type="Pfam" id="PF24322"/>
    </source>
</evidence>
<gene>
    <name evidence="3" type="ORF">GCM10011572_07860</name>
    <name evidence="4" type="ORF">GM672_23065</name>
</gene>
<evidence type="ECO:0000313" key="4">
    <source>
        <dbReference type="EMBL" id="MTV55610.1"/>
    </source>
</evidence>
<sequence>MNPLYSDNNPACSEENILLGAKIGLSLLGGKHLDVLMQLPLPGITIFVHGVNSDGEWYKQAEEGLCKGLNQRLKRCDEHMTHPTPEGGQLRPATYLPELTPDGYINPDLNHKNFVSDEGSFSPVIQFRWGYKASSEELQKYGDSIYLNEADYWGGGPFANGCTSLPDLWSSGIDDTLFLWLHVQHINPTNDRLVYSCPPRAYYVLAALRLAKLIGSIRARQADTPVTIVCHSQGNMVAMAAAFLGNQLQPVTDPLGKQGDCIADTYVLCNPPYSLVKDNKMQSWVEFGMKDPEGNGGRQTADARCRTLAAFFDIIRNRAATQQSAQYIDTFIKNELQDFDAQSDRNKYGYGAAQATVGRVTLYFNPHDQVISASTIQGIGWRGMSEEEINATNGAGVFSQRVFAQGFDVGTQGHYNFWKNQHNQPKRKRDYWLPASPPARYSFSKGLKANTSIVGKVMTFVTAPLLILATRIANTPINALPPDDWRTPLTAPPLAPFKPQGAKFGQATDAFDEGINPPGEARDKNRQYAADDPYGGSRPLAGAPADATSPDKTDAPKGDKNSEAALRYEHHAMLRMEARREGRYGKDEKVKEEDDLALASDGYKVWRSKKIKDILAASIDTHATDHSTIMTNSMHAEKALAYDVAVGVCHLTAADFRKLRVAADWRFLESLEKSHPIAKFWEYFDSGLYEKQPIQDWAIKSGHEGSMPMNILDKRAFFGGENE</sequence>
<dbReference type="EMBL" id="BMKG01000002">
    <property type="protein sequence ID" value="GGB88239.1"/>
    <property type="molecule type" value="Genomic_DNA"/>
</dbReference>
<feature type="region of interest" description="Disordered" evidence="1">
    <location>
        <begin position="479"/>
        <end position="565"/>
    </location>
</feature>
<dbReference type="SUPFAM" id="SSF53474">
    <property type="entry name" value="alpha/beta-Hydrolases"/>
    <property type="match status" value="1"/>
</dbReference>
<dbReference type="Proteomes" id="UP000430634">
    <property type="component" value="Unassembled WGS sequence"/>
</dbReference>
<organism evidence="4 5">
    <name type="scientific">Pseudoduganella buxea</name>
    <dbReference type="NCBI Taxonomy" id="1949069"/>
    <lineage>
        <taxon>Bacteria</taxon>
        <taxon>Pseudomonadati</taxon>
        <taxon>Pseudomonadota</taxon>
        <taxon>Betaproteobacteria</taxon>
        <taxon>Burkholderiales</taxon>
        <taxon>Oxalobacteraceae</taxon>
        <taxon>Telluria group</taxon>
        <taxon>Pseudoduganella</taxon>
    </lineage>
</organism>
<dbReference type="OrthoDB" id="8829067at2"/>
<evidence type="ECO:0000256" key="1">
    <source>
        <dbReference type="SAM" id="MobiDB-lite"/>
    </source>
</evidence>
<reference evidence="3" key="1">
    <citation type="journal article" date="2014" name="Int. J. Syst. Evol. Microbiol.">
        <title>Complete genome of a new Firmicutes species belonging to the dominant human colonic microbiota ('Ruminococcus bicirculans') reveals two chromosomes and a selective capacity to utilize plant glucans.</title>
        <authorList>
            <consortium name="NISC Comparative Sequencing Program"/>
            <person name="Wegmann U."/>
            <person name="Louis P."/>
            <person name="Goesmann A."/>
            <person name="Henrissat B."/>
            <person name="Duncan S.H."/>
            <person name="Flint H.J."/>
        </authorList>
    </citation>
    <scope>NUCLEOTIDE SEQUENCE</scope>
    <source>
        <strain evidence="3">CGMCC 1.15931</strain>
    </source>
</reference>
<reference evidence="3" key="4">
    <citation type="submission" date="2024-05" db="EMBL/GenBank/DDBJ databases">
        <authorList>
            <person name="Sun Q."/>
            <person name="Zhou Y."/>
        </authorList>
    </citation>
    <scope>NUCLEOTIDE SEQUENCE</scope>
    <source>
        <strain evidence="3">CGMCC 1.15931</strain>
    </source>
</reference>
<keyword evidence="6" id="KW-1185">Reference proteome</keyword>
<dbReference type="AlphaFoldDB" id="A0A6I3T1W5"/>
<dbReference type="InterPro" id="IPR029058">
    <property type="entry name" value="AB_hydrolase_fold"/>
</dbReference>
<proteinExistence type="predicted"/>
<evidence type="ECO:0000313" key="3">
    <source>
        <dbReference type="EMBL" id="GGB88239.1"/>
    </source>
</evidence>
<dbReference type="EMBL" id="WNKZ01000093">
    <property type="protein sequence ID" value="MTV55610.1"/>
    <property type="molecule type" value="Genomic_DNA"/>
</dbReference>
<dbReference type="Pfam" id="PF24322">
    <property type="entry name" value="Tle3"/>
    <property type="match status" value="1"/>
</dbReference>
<dbReference type="InterPro" id="IPR056221">
    <property type="entry name" value="Tle3_ab_dom"/>
</dbReference>
<comment type="caution">
    <text evidence="4">The sequence shown here is derived from an EMBL/GenBank/DDBJ whole genome shotgun (WGS) entry which is preliminary data.</text>
</comment>
<dbReference type="Proteomes" id="UP000622638">
    <property type="component" value="Unassembled WGS sequence"/>
</dbReference>
<evidence type="ECO:0000313" key="5">
    <source>
        <dbReference type="Proteomes" id="UP000430634"/>
    </source>
</evidence>
<feature type="domain" description="T6SS Tle3 phospholipase effector alpha/beta" evidence="2">
    <location>
        <begin position="41"/>
        <end position="385"/>
    </location>
</feature>
<reference evidence="6" key="2">
    <citation type="journal article" date="2019" name="Int. J. Syst. Evol. Microbiol.">
        <title>The Global Catalogue of Microorganisms (GCM) 10K type strain sequencing project: providing services to taxonomists for standard genome sequencing and annotation.</title>
        <authorList>
            <consortium name="The Broad Institute Genomics Platform"/>
            <consortium name="The Broad Institute Genome Sequencing Center for Infectious Disease"/>
            <person name="Wu L."/>
            <person name="Ma J."/>
        </authorList>
    </citation>
    <scope>NUCLEOTIDE SEQUENCE [LARGE SCALE GENOMIC DNA]</scope>
    <source>
        <strain evidence="6">CGMCC 1.15931</strain>
    </source>
</reference>
<reference evidence="4 5" key="3">
    <citation type="submission" date="2019-11" db="EMBL/GenBank/DDBJ databases">
        <title>Type strains purchased from KCTC, JCM and DSMZ.</title>
        <authorList>
            <person name="Lu H."/>
        </authorList>
    </citation>
    <scope>NUCLEOTIDE SEQUENCE [LARGE SCALE GENOMIC DNA]</scope>
    <source>
        <strain evidence="4 5">KCTC 52429</strain>
    </source>
</reference>
<dbReference type="RefSeq" id="WP_155472873.1">
    <property type="nucleotide sequence ID" value="NZ_BMKG01000002.1"/>
</dbReference>
<protein>
    <recommendedName>
        <fullName evidence="2">T6SS Tle3 phospholipase effector alpha/beta domain-containing protein</fullName>
    </recommendedName>
</protein>
<accession>A0A6I3T1W5</accession>
<feature type="compositionally biased region" description="Basic and acidic residues" evidence="1">
    <location>
        <begin position="549"/>
        <end position="565"/>
    </location>
</feature>
<evidence type="ECO:0000313" key="6">
    <source>
        <dbReference type="Proteomes" id="UP000622638"/>
    </source>
</evidence>